<evidence type="ECO:0000313" key="1">
    <source>
        <dbReference type="EMBL" id="MPM15147.1"/>
    </source>
</evidence>
<organism evidence="1">
    <name type="scientific">bioreactor metagenome</name>
    <dbReference type="NCBI Taxonomy" id="1076179"/>
    <lineage>
        <taxon>unclassified sequences</taxon>
        <taxon>metagenomes</taxon>
        <taxon>ecological metagenomes</taxon>
    </lineage>
</organism>
<sequence>MVLAHADEPGAVHAEGHFAVPEHLAGVLLIENKLGALIFGDEIVPPLCCPDVFRGVAVQVIGRVGSRFAVGKVEAEGDGPRDQAVPFAYAEGVAAVYDANGHMVFIGELKASIAEIFLGLDGGGVDSLGFQHGLAVENSGGAPGVVGQRQRFSVIDGGILTDQSPFHLGRVESVGQVDESAAVTQGIVGSDILRINLNDIRLVIGHDFGSQVIPIVSVAGAGNLDLHVGVNLVVCFD</sequence>
<gene>
    <name evidence="1" type="ORF">SDC9_61513</name>
</gene>
<dbReference type="EMBL" id="VSSQ01002393">
    <property type="protein sequence ID" value="MPM15147.1"/>
    <property type="molecule type" value="Genomic_DNA"/>
</dbReference>
<accession>A0A644XGV1</accession>
<dbReference type="AlphaFoldDB" id="A0A644XGV1"/>
<reference evidence="1" key="1">
    <citation type="submission" date="2019-08" db="EMBL/GenBank/DDBJ databases">
        <authorList>
            <person name="Kucharzyk K."/>
            <person name="Murdoch R.W."/>
            <person name="Higgins S."/>
            <person name="Loffler F."/>
        </authorList>
    </citation>
    <scope>NUCLEOTIDE SEQUENCE</scope>
</reference>
<protein>
    <submittedName>
        <fullName evidence="1">Uncharacterized protein</fullName>
    </submittedName>
</protein>
<comment type="caution">
    <text evidence="1">The sequence shown here is derived from an EMBL/GenBank/DDBJ whole genome shotgun (WGS) entry which is preliminary data.</text>
</comment>
<proteinExistence type="predicted"/>
<name>A0A644XGV1_9ZZZZ</name>